<protein>
    <recommendedName>
        <fullName evidence="1">DUF4351 domain-containing protein</fullName>
    </recommendedName>
</protein>
<evidence type="ECO:0000313" key="2">
    <source>
        <dbReference type="EMBL" id="ACL47418.1"/>
    </source>
</evidence>
<organism evidence="2">
    <name type="scientific">Cyanothece sp. (strain PCC 7425 / ATCC 29141)</name>
    <dbReference type="NCBI Taxonomy" id="395961"/>
    <lineage>
        <taxon>Bacteria</taxon>
        <taxon>Bacillati</taxon>
        <taxon>Cyanobacteriota</taxon>
        <taxon>Cyanophyceae</taxon>
        <taxon>Gomontiellales</taxon>
        <taxon>Cyanothecaceae</taxon>
        <taxon>Cyanothece</taxon>
    </lineage>
</organism>
<sequence>MTQPRSDQDSAWKEILRQYFQEAIVFFFPQTAEQVDWSRPYEFLDKEFQQIAPEAETGKRYADQLVKVWLKQGEELWLLIHVEVQAARESEFARRMFVYNLRIFDRFNHPAISLAILCDTSKTWRPESFSFDYPDTTLSFRFGRVKLLDYRDRFAELEQRTNPFAVVVMAHLKAQATRRDDQQRKISKLSLIRRLYEGGYTRQEVINLFRFIDWVMILPEALKQEFWRSLKTYEEERRMPFITSVEEIGFERGQRSLILKLLQRRIGEVPEALQYRIDRLSSTELESLAEALLDFTTFADLENWFTQKNA</sequence>
<dbReference type="InterPro" id="IPR025587">
    <property type="entry name" value="DUF4351"/>
</dbReference>
<dbReference type="HOGENOM" id="CLU_071039_1_1_3"/>
<feature type="domain" description="DUF4351" evidence="1">
    <location>
        <begin position="249"/>
        <end position="305"/>
    </location>
</feature>
<dbReference type="OrthoDB" id="569771at2"/>
<dbReference type="AlphaFoldDB" id="B8HQ21"/>
<dbReference type="STRING" id="395961.Cyan7425_5125"/>
<reference evidence="2" key="1">
    <citation type="submission" date="2009-01" db="EMBL/GenBank/DDBJ databases">
        <title>Complete sequence of chromosome Cyanothece sp. PCC 7425.</title>
        <authorList>
            <consortium name="US DOE Joint Genome Institute"/>
            <person name="Lucas S."/>
            <person name="Copeland A."/>
            <person name="Lapidus A."/>
            <person name="Glavina del Rio T."/>
            <person name="Dalin E."/>
            <person name="Tice H."/>
            <person name="Bruce D."/>
            <person name="Goodwin L."/>
            <person name="Pitluck S."/>
            <person name="Sims D."/>
            <person name="Meineke L."/>
            <person name="Brettin T."/>
            <person name="Detter J.C."/>
            <person name="Han C."/>
            <person name="Larimer F."/>
            <person name="Land M."/>
            <person name="Hauser L."/>
            <person name="Kyrpides N."/>
            <person name="Ovchinnikova G."/>
            <person name="Liberton M."/>
            <person name="Stoeckel J."/>
            <person name="Banerjee A."/>
            <person name="Singh A."/>
            <person name="Page L."/>
            <person name="Sato H."/>
            <person name="Zhao L."/>
            <person name="Sherman L."/>
            <person name="Pakrasi H."/>
            <person name="Richardson P."/>
        </authorList>
    </citation>
    <scope>NUCLEOTIDE SEQUENCE</scope>
    <source>
        <strain evidence="2">PCC 7425</strain>
    </source>
</reference>
<accession>B8HQ21</accession>
<dbReference type="eggNOG" id="COG5464">
    <property type="taxonomic scope" value="Bacteria"/>
</dbReference>
<dbReference type="PANTHER" id="PTHR35586">
    <property type="entry name" value="SLL1691 PROTEIN"/>
    <property type="match status" value="1"/>
</dbReference>
<dbReference type="PANTHER" id="PTHR35586:SF1">
    <property type="entry name" value="SLL1691 PROTEIN"/>
    <property type="match status" value="1"/>
</dbReference>
<name>B8HQ21_CYAP4</name>
<evidence type="ECO:0000259" key="1">
    <source>
        <dbReference type="Pfam" id="PF14261"/>
    </source>
</evidence>
<dbReference type="Pfam" id="PF14261">
    <property type="entry name" value="DUF4351"/>
    <property type="match status" value="1"/>
</dbReference>
<gene>
    <name evidence="2" type="ordered locus">Cyan7425_5125</name>
</gene>
<proteinExistence type="predicted"/>
<dbReference type="KEGG" id="cyn:Cyan7425_5125"/>
<dbReference type="EMBL" id="CP001344">
    <property type="protein sequence ID" value="ACL47418.1"/>
    <property type="molecule type" value="Genomic_DNA"/>
</dbReference>